<gene>
    <name evidence="2" type="ORF">AVDCRST_MAG49-494</name>
</gene>
<feature type="region of interest" description="Disordered" evidence="1">
    <location>
        <begin position="149"/>
        <end position="551"/>
    </location>
</feature>
<organism evidence="2">
    <name type="scientific">uncultured Thermomicrobiales bacterium</name>
    <dbReference type="NCBI Taxonomy" id="1645740"/>
    <lineage>
        <taxon>Bacteria</taxon>
        <taxon>Pseudomonadati</taxon>
        <taxon>Thermomicrobiota</taxon>
        <taxon>Thermomicrobia</taxon>
        <taxon>Thermomicrobiales</taxon>
        <taxon>environmental samples</taxon>
    </lineage>
</organism>
<feature type="compositionally biased region" description="Basic and acidic residues" evidence="1">
    <location>
        <begin position="15"/>
        <end position="24"/>
    </location>
</feature>
<feature type="compositionally biased region" description="Basic and acidic residues" evidence="1">
    <location>
        <begin position="40"/>
        <end position="61"/>
    </location>
</feature>
<dbReference type="EMBL" id="CADCWG010000028">
    <property type="protein sequence ID" value="CAA9537824.1"/>
    <property type="molecule type" value="Genomic_DNA"/>
</dbReference>
<feature type="compositionally biased region" description="Basic and acidic residues" evidence="1">
    <location>
        <begin position="280"/>
        <end position="290"/>
    </location>
</feature>
<proteinExistence type="predicted"/>
<feature type="compositionally biased region" description="Basic residues" evidence="1">
    <location>
        <begin position="87"/>
        <end position="99"/>
    </location>
</feature>
<evidence type="ECO:0000256" key="1">
    <source>
        <dbReference type="SAM" id="MobiDB-lite"/>
    </source>
</evidence>
<feature type="compositionally biased region" description="Basic residues" evidence="1">
    <location>
        <begin position="190"/>
        <end position="209"/>
    </location>
</feature>
<protein>
    <submittedName>
        <fullName evidence="2">Uncharacterized MFS-type transporter</fullName>
    </submittedName>
</protein>
<feature type="compositionally biased region" description="Basic and acidic residues" evidence="1">
    <location>
        <begin position="313"/>
        <end position="343"/>
    </location>
</feature>
<feature type="compositionally biased region" description="Basic and acidic residues" evidence="1">
    <location>
        <begin position="370"/>
        <end position="424"/>
    </location>
</feature>
<feature type="compositionally biased region" description="Basic and acidic residues" evidence="1">
    <location>
        <begin position="503"/>
        <end position="515"/>
    </location>
</feature>
<feature type="compositionally biased region" description="Gly residues" evidence="1">
    <location>
        <begin position="483"/>
        <end position="495"/>
    </location>
</feature>
<dbReference type="AlphaFoldDB" id="A0A6J4U1I6"/>
<feature type="non-terminal residue" evidence="2">
    <location>
        <position position="551"/>
    </location>
</feature>
<evidence type="ECO:0000313" key="2">
    <source>
        <dbReference type="EMBL" id="CAA9537824.1"/>
    </source>
</evidence>
<feature type="non-terminal residue" evidence="2">
    <location>
        <position position="1"/>
    </location>
</feature>
<reference evidence="2" key="1">
    <citation type="submission" date="2020-02" db="EMBL/GenBank/DDBJ databases">
        <authorList>
            <person name="Meier V. D."/>
        </authorList>
    </citation>
    <scope>NUCLEOTIDE SEQUENCE</scope>
    <source>
        <strain evidence="2">AVDCRST_MAG49</strain>
    </source>
</reference>
<accession>A0A6J4U1I6</accession>
<feature type="region of interest" description="Disordered" evidence="1">
    <location>
        <begin position="1"/>
        <end position="122"/>
    </location>
</feature>
<name>A0A6J4U1I6_9BACT</name>
<sequence>GSAVPAVQPCHRRQREVVDADRGLLRALHGDPGQPGRQRRPADDLPRPGTDARRVHLDRLGLHPGLRGAPDHRRRAGRPLRSQALVPRRHRRLHPHLRGGRPGQLGRAADRDARDPGPGGGLHPAALALLDLRGLPARGARPRARDLVGDLGLRPGARPGRRRPARRVRQLELDLPDQRADRDRRLPGHLVRRPRVARHLRHRGHRRSRHGADHRRDREPDLRPDRGRRAGLGRRADPVGPGALGGAPGRVRRRRDPHRPADGAAAVLPLGHVHRRQPRRLRDQLPDRRRGLLPHPLPAEHPRLLGGPLRPGDAADGRGDDDRLPDLRPPDRPPRHLAADLVRDAGGGRGDAALPAGRRRRELPRHRPRLHGDGPRDELHLRPDDDRGPQQRRVGQERRRLRGQRRDPGDRNRLRDRAPRHADEPDLPVQLRRLVPGRGTARRPGDRPAPAPDRPDRRGHGLRRLGGQRGRRAGRARPVGRRPGAGAGADPGGQLGRVHRRDGHRDLGLGRDDRRRRPALLRPDQGPGRRVRARPGRPHRRRGHRPRRRRL</sequence>
<feature type="compositionally biased region" description="Basic residues" evidence="1">
    <location>
        <begin position="529"/>
        <end position="551"/>
    </location>
</feature>
<feature type="compositionally biased region" description="Basic residues" evidence="1">
    <location>
        <begin position="159"/>
        <end position="168"/>
    </location>
</feature>
<feature type="compositionally biased region" description="Basic and acidic residues" evidence="1">
    <location>
        <begin position="210"/>
        <end position="228"/>
    </location>
</feature>
<feature type="compositionally biased region" description="Basic residues" evidence="1">
    <location>
        <begin position="357"/>
        <end position="369"/>
    </location>
</feature>
<feature type="compositionally biased region" description="Basic residues" evidence="1">
    <location>
        <begin position="469"/>
        <end position="480"/>
    </location>
</feature>
<feature type="compositionally biased region" description="Basic and acidic residues" evidence="1">
    <location>
        <begin position="169"/>
        <end position="186"/>
    </location>
</feature>